<organism evidence="2 3">
    <name type="scientific">Adineta steineri</name>
    <dbReference type="NCBI Taxonomy" id="433720"/>
    <lineage>
        <taxon>Eukaryota</taxon>
        <taxon>Metazoa</taxon>
        <taxon>Spiralia</taxon>
        <taxon>Gnathifera</taxon>
        <taxon>Rotifera</taxon>
        <taxon>Eurotatoria</taxon>
        <taxon>Bdelloidea</taxon>
        <taxon>Adinetida</taxon>
        <taxon>Adinetidae</taxon>
        <taxon>Adineta</taxon>
    </lineage>
</organism>
<reference evidence="2" key="1">
    <citation type="submission" date="2021-02" db="EMBL/GenBank/DDBJ databases">
        <authorList>
            <person name="Nowell W R."/>
        </authorList>
    </citation>
    <scope>NUCLEOTIDE SEQUENCE</scope>
</reference>
<evidence type="ECO:0000313" key="2">
    <source>
        <dbReference type="EMBL" id="CAF4304439.1"/>
    </source>
</evidence>
<evidence type="ECO:0000313" key="3">
    <source>
        <dbReference type="Proteomes" id="UP000663868"/>
    </source>
</evidence>
<evidence type="ECO:0000256" key="1">
    <source>
        <dbReference type="SAM" id="MobiDB-lite"/>
    </source>
</evidence>
<name>A0A820I2R1_9BILA</name>
<dbReference type="Proteomes" id="UP000663868">
    <property type="component" value="Unassembled WGS sequence"/>
</dbReference>
<comment type="caution">
    <text evidence="2">The sequence shown here is derived from an EMBL/GenBank/DDBJ whole genome shotgun (WGS) entry which is preliminary data.</text>
</comment>
<feature type="region of interest" description="Disordered" evidence="1">
    <location>
        <begin position="1"/>
        <end position="30"/>
    </location>
</feature>
<feature type="compositionally biased region" description="Polar residues" evidence="1">
    <location>
        <begin position="15"/>
        <end position="30"/>
    </location>
</feature>
<dbReference type="AlphaFoldDB" id="A0A820I2R1"/>
<sequence length="30" mass="3447">NFSKAHSFYERAVKNGQQSLPSNHSSLQQR</sequence>
<protein>
    <submittedName>
        <fullName evidence="2">Uncharacterized protein</fullName>
    </submittedName>
</protein>
<gene>
    <name evidence="2" type="ORF">KXQ929_LOCUS45716</name>
</gene>
<dbReference type="EMBL" id="CAJOBB010014430">
    <property type="protein sequence ID" value="CAF4304439.1"/>
    <property type="molecule type" value="Genomic_DNA"/>
</dbReference>
<feature type="non-terminal residue" evidence="2">
    <location>
        <position position="1"/>
    </location>
</feature>
<proteinExistence type="predicted"/>
<accession>A0A820I2R1</accession>